<dbReference type="SUPFAM" id="SSF56112">
    <property type="entry name" value="Protein kinase-like (PK-like)"/>
    <property type="match status" value="1"/>
</dbReference>
<dbReference type="InterPro" id="IPR051678">
    <property type="entry name" value="AGP_Transferase"/>
</dbReference>
<evidence type="ECO:0000313" key="3">
    <source>
        <dbReference type="Proteomes" id="UP001065593"/>
    </source>
</evidence>
<evidence type="ECO:0000313" key="2">
    <source>
        <dbReference type="EMBL" id="GLC89031.1"/>
    </source>
</evidence>
<dbReference type="Proteomes" id="UP001065593">
    <property type="component" value="Unassembled WGS sequence"/>
</dbReference>
<proteinExistence type="predicted"/>
<name>A0ABQ5NLR1_9BACI</name>
<protein>
    <submittedName>
        <fullName evidence="2">6'-aminoglycoside N-acetyltransferase</fullName>
    </submittedName>
</protein>
<dbReference type="RefSeq" id="WP_264988778.1">
    <property type="nucleotide sequence ID" value="NZ_BRZA01000002.1"/>
</dbReference>
<dbReference type="PANTHER" id="PTHR21310">
    <property type="entry name" value="AMINOGLYCOSIDE PHOSPHOTRANSFERASE-RELATED-RELATED"/>
    <property type="match status" value="1"/>
</dbReference>
<organism evidence="2 3">
    <name type="scientific">Lysinibacillus piscis</name>
    <dbReference type="NCBI Taxonomy" id="2518931"/>
    <lineage>
        <taxon>Bacteria</taxon>
        <taxon>Bacillati</taxon>
        <taxon>Bacillota</taxon>
        <taxon>Bacilli</taxon>
        <taxon>Bacillales</taxon>
        <taxon>Bacillaceae</taxon>
        <taxon>Lysinibacillus</taxon>
    </lineage>
</organism>
<sequence length="291" mass="33029">MKNDLLEKIQLIYPNFSIENVHLNEIGQNNDVFIINDSFVFRFPKYPNGIMQLRRETAILTYIQNIVSIPIPNPSYQSLESEEPGQAFTGYHLIEGAPLWKEDLLSIERGEVVKGLAEQLVSFLVELHAISGKKVGQDLKLKVRNPYEEMQHLYDKIQTKLFSYIRKDAQTEIVNAFETFLNGQALSNFDITLVHGDFGASNILWNPETSKISGIIDFGGSGLGDPAYDFAGILSSYGEDFFNTCIRLYPNGNEIAERVRFYQSTFALQEALHGVEHNDKEAFESGINDYR</sequence>
<accession>A0ABQ5NLR1</accession>
<keyword evidence="3" id="KW-1185">Reference proteome</keyword>
<reference evidence="2" key="1">
    <citation type="submission" date="2022-08" db="EMBL/GenBank/DDBJ databases">
        <title>Draft genome sequence of Lysinibacillus sp. strain KH24.</title>
        <authorList>
            <person name="Kanbe H."/>
            <person name="Itoh H."/>
        </authorList>
    </citation>
    <scope>NUCLEOTIDE SEQUENCE</scope>
    <source>
        <strain evidence="2">KH24</strain>
    </source>
</reference>
<comment type="caution">
    <text evidence="2">The sequence shown here is derived from an EMBL/GenBank/DDBJ whole genome shotgun (WGS) entry which is preliminary data.</text>
</comment>
<dbReference type="Gene3D" id="3.90.1200.10">
    <property type="match status" value="1"/>
</dbReference>
<gene>
    <name evidence="2" type="ORF">LYSBPC_21580</name>
</gene>
<dbReference type="Pfam" id="PF01636">
    <property type="entry name" value="APH"/>
    <property type="match status" value="1"/>
</dbReference>
<dbReference type="EMBL" id="BRZA01000002">
    <property type="protein sequence ID" value="GLC89031.1"/>
    <property type="molecule type" value="Genomic_DNA"/>
</dbReference>
<dbReference type="Gene3D" id="3.30.200.20">
    <property type="entry name" value="Phosphorylase Kinase, domain 1"/>
    <property type="match status" value="1"/>
</dbReference>
<evidence type="ECO:0000259" key="1">
    <source>
        <dbReference type="Pfam" id="PF01636"/>
    </source>
</evidence>
<dbReference type="PANTHER" id="PTHR21310:SF42">
    <property type="entry name" value="BIFUNCTIONAL AAC_APH"/>
    <property type="match status" value="1"/>
</dbReference>
<feature type="domain" description="Aminoglycoside phosphotransferase" evidence="1">
    <location>
        <begin position="25"/>
        <end position="254"/>
    </location>
</feature>
<dbReference type="InterPro" id="IPR002575">
    <property type="entry name" value="Aminoglycoside_PTrfase"/>
</dbReference>
<dbReference type="InterPro" id="IPR011009">
    <property type="entry name" value="Kinase-like_dom_sf"/>
</dbReference>